<accession>A0A2M8W3Q2</accession>
<organism evidence="8 9">
    <name type="scientific">Luteimicrobium subarcticum</name>
    <dbReference type="NCBI Taxonomy" id="620910"/>
    <lineage>
        <taxon>Bacteria</taxon>
        <taxon>Bacillati</taxon>
        <taxon>Actinomycetota</taxon>
        <taxon>Actinomycetes</taxon>
        <taxon>Micrococcales</taxon>
        <taxon>Luteimicrobium</taxon>
    </lineage>
</organism>
<dbReference type="CDD" id="cd18795">
    <property type="entry name" value="SF2_C_Ski2"/>
    <property type="match status" value="1"/>
</dbReference>
<dbReference type="PROSITE" id="PS51192">
    <property type="entry name" value="HELICASE_ATP_BIND_1"/>
    <property type="match status" value="1"/>
</dbReference>
<keyword evidence="2" id="KW-0378">Hydrolase</keyword>
<evidence type="ECO:0000256" key="5">
    <source>
        <dbReference type="SAM" id="MobiDB-lite"/>
    </source>
</evidence>
<dbReference type="GO" id="GO:0055087">
    <property type="term" value="C:Ski complex"/>
    <property type="evidence" value="ECO:0007669"/>
    <property type="project" value="TreeGrafter"/>
</dbReference>
<dbReference type="Gene3D" id="1.10.3380.30">
    <property type="match status" value="1"/>
</dbReference>
<name>A0A2M8W3Q2_9MICO</name>
<dbReference type="Gene3D" id="3.40.50.300">
    <property type="entry name" value="P-loop containing nucleotide triphosphate hydrolases"/>
    <property type="match status" value="2"/>
</dbReference>
<dbReference type="InterPro" id="IPR058621">
    <property type="entry name" value="SH3_HelY"/>
</dbReference>
<dbReference type="SMART" id="SM01142">
    <property type="entry name" value="DSHCT"/>
    <property type="match status" value="1"/>
</dbReference>
<keyword evidence="3 8" id="KW-0347">Helicase</keyword>
<evidence type="ECO:0000256" key="4">
    <source>
        <dbReference type="ARBA" id="ARBA00022840"/>
    </source>
</evidence>
<comment type="caution">
    <text evidence="8">The sequence shown here is derived from an EMBL/GenBank/DDBJ whole genome shotgun (WGS) entry which is preliminary data.</text>
</comment>
<dbReference type="GO" id="GO:0070478">
    <property type="term" value="P:nuclear-transcribed mRNA catabolic process, 3'-5' exonucleolytic nonsense-mediated decay"/>
    <property type="evidence" value="ECO:0007669"/>
    <property type="project" value="TreeGrafter"/>
</dbReference>
<dbReference type="PANTHER" id="PTHR12131:SF1">
    <property type="entry name" value="ATP-DEPENDENT RNA HELICASE SUPV3L1, MITOCHONDRIAL-RELATED"/>
    <property type="match status" value="1"/>
</dbReference>
<dbReference type="Pfam" id="PF26090">
    <property type="entry name" value="SH3_HelY"/>
    <property type="match status" value="1"/>
</dbReference>
<dbReference type="RefSeq" id="WP_100350863.1">
    <property type="nucleotide sequence ID" value="NZ_PGTZ01000011.1"/>
</dbReference>
<keyword evidence="9" id="KW-1185">Reference proteome</keyword>
<feature type="domain" description="Helicase C-terminal" evidence="7">
    <location>
        <begin position="316"/>
        <end position="521"/>
    </location>
</feature>
<evidence type="ECO:0000256" key="1">
    <source>
        <dbReference type="ARBA" id="ARBA00022741"/>
    </source>
</evidence>
<dbReference type="FunFam" id="3.40.50.300:FF:000190">
    <property type="entry name" value="ATP-dependent RNA helicase"/>
    <property type="match status" value="1"/>
</dbReference>
<evidence type="ECO:0000259" key="6">
    <source>
        <dbReference type="PROSITE" id="PS51192"/>
    </source>
</evidence>
<dbReference type="InterPro" id="IPR011545">
    <property type="entry name" value="DEAD/DEAH_box_helicase_dom"/>
</dbReference>
<feature type="domain" description="Helicase ATP-binding" evidence="6">
    <location>
        <begin position="56"/>
        <end position="214"/>
    </location>
</feature>
<dbReference type="InterPro" id="IPR050699">
    <property type="entry name" value="RNA-DNA_Helicase"/>
</dbReference>
<dbReference type="PANTHER" id="PTHR12131">
    <property type="entry name" value="ATP-DEPENDENT RNA AND DNA HELICASE"/>
    <property type="match status" value="1"/>
</dbReference>
<feature type="region of interest" description="Disordered" evidence="5">
    <location>
        <begin position="235"/>
        <end position="316"/>
    </location>
</feature>
<dbReference type="OrthoDB" id="3229913at2"/>
<dbReference type="InterPro" id="IPR001650">
    <property type="entry name" value="Helicase_C-like"/>
</dbReference>
<evidence type="ECO:0000256" key="3">
    <source>
        <dbReference type="ARBA" id="ARBA00022806"/>
    </source>
</evidence>
<evidence type="ECO:0000313" key="9">
    <source>
        <dbReference type="Proteomes" id="UP000231586"/>
    </source>
</evidence>
<evidence type="ECO:0000256" key="2">
    <source>
        <dbReference type="ARBA" id="ARBA00022801"/>
    </source>
</evidence>
<dbReference type="SMART" id="SM00490">
    <property type="entry name" value="HELICc"/>
    <property type="match status" value="1"/>
</dbReference>
<dbReference type="SUPFAM" id="SSF52540">
    <property type="entry name" value="P-loop containing nucleoside triphosphate hydrolases"/>
    <property type="match status" value="1"/>
</dbReference>
<feature type="compositionally biased region" description="Basic and acidic residues" evidence="5">
    <location>
        <begin position="11"/>
        <end position="28"/>
    </location>
</feature>
<dbReference type="EMBL" id="PGTZ01000011">
    <property type="protein sequence ID" value="PJI85563.1"/>
    <property type="molecule type" value="Genomic_DNA"/>
</dbReference>
<dbReference type="AlphaFoldDB" id="A0A2M8W3Q2"/>
<dbReference type="Pfam" id="PF08148">
    <property type="entry name" value="DSHCT"/>
    <property type="match status" value="1"/>
</dbReference>
<evidence type="ECO:0000259" key="7">
    <source>
        <dbReference type="PROSITE" id="PS51194"/>
    </source>
</evidence>
<feature type="region of interest" description="Disordered" evidence="5">
    <location>
        <begin position="1"/>
        <end position="28"/>
    </location>
</feature>
<gene>
    <name evidence="8" type="ORF">CLV34_2745</name>
</gene>
<evidence type="ECO:0000313" key="8">
    <source>
        <dbReference type="EMBL" id="PJI85563.1"/>
    </source>
</evidence>
<dbReference type="SMART" id="SM00487">
    <property type="entry name" value="DEXDc"/>
    <property type="match status" value="1"/>
</dbReference>
<dbReference type="GO" id="GO:0004386">
    <property type="term" value="F:helicase activity"/>
    <property type="evidence" value="ECO:0007669"/>
    <property type="project" value="UniProtKB-KW"/>
</dbReference>
<protein>
    <submittedName>
        <fullName evidence="8">ATP-dependent RNA helicase HelY</fullName>
    </submittedName>
</protein>
<dbReference type="InterPro" id="IPR014001">
    <property type="entry name" value="Helicase_ATP-bd"/>
</dbReference>
<proteinExistence type="predicted"/>
<dbReference type="InterPro" id="IPR012961">
    <property type="entry name" value="Ski2/MTR4_C"/>
</dbReference>
<keyword evidence="4" id="KW-0067">ATP-binding</keyword>
<dbReference type="Pfam" id="PF00270">
    <property type="entry name" value="DEAD"/>
    <property type="match status" value="1"/>
</dbReference>
<sequence>MHAGHSTDAGTGHEAERSPAERYAASRERARDAGSELARFRELLGFDLDPFQVDGCRALEEGRGVLVAAPTGAGKTVVGEFAVHLAVQAGRKAFYTTPIKALSNQKYADLVRRYGPDSVGLLTGDTTVNGEAPVVVMTTEVLRNMLYAGSKTLDGLAFVVMDEVHYLADRFRGPVWEEVIIHLPDDVQLVSLSATVSNAEEFGDWLEMVRGDTAVVVSEHRPVPLWQHVVLGRSAREADGSRPAGPRLVDLYAGSVDPTDPGTNPPISPELMAAMRSAPRGSQGAPGRPGRGRRKGPERGGGQHRGGPPPGVRRGAPRWEVVETLDADALLPAIYFIFSRAGCEGAVQQCLAAGLRLTSPAEESEIRAVVEERCATIPSEDLDVLGYWTWVESLARGVAAHHAGMLPLFKETVEELFSRGLVKVVFATETLALGINMPARTVVLEKLVKWDGTAHVDVTPGEYTQLTGRAGRRGIDVEGHATVVDHPGLDPIALAGLASKRLYPLRSSFRPTYNMAVNLVAQVGRERAREVLETSFAQFQADRGVVGLAKQAQAHAEALDGYAKAMSCDRGDFAEYLGLRRALSARETDLSRAASQRRRAEVSNQLERLRPGDLVEVPSGRRAGHVVVVAQGQATAGFEGPTPTVLTSEGRVKRLTVADAAAGVQVVGQVRVPKGFNARNPQQRRDLQSSMRAALTQGRAGARGARERRSTAADDAELARLRSALRAHPCHGCPDREDHARWGERYERLAGEHRALVRRIESRTGSIAKVFDRTCDVLRTLKYLAPTDDGGLRVTQDGRWLRRLYAENDLLLAECLRRHAWDGLDAAGLAAVVSAVVYGGRRDDAEPYVPGGPQGRLAKALEATTRVWSELDDLETAHRVEATSELELGLVAPIHRWANGRRLDAVLQGTELAAGDFVRWCKQVIDVLDQVSQAAPTGALRATAGQAVEALRRGVVAYSSV</sequence>
<dbReference type="Pfam" id="PF00271">
    <property type="entry name" value="Helicase_C"/>
    <property type="match status" value="1"/>
</dbReference>
<keyword evidence="1" id="KW-0547">Nucleotide-binding</keyword>
<dbReference type="PROSITE" id="PS51194">
    <property type="entry name" value="HELICASE_CTER"/>
    <property type="match status" value="1"/>
</dbReference>
<dbReference type="Proteomes" id="UP000231586">
    <property type="component" value="Unassembled WGS sequence"/>
</dbReference>
<dbReference type="GO" id="GO:0003676">
    <property type="term" value="F:nucleic acid binding"/>
    <property type="evidence" value="ECO:0007669"/>
    <property type="project" value="InterPro"/>
</dbReference>
<feature type="compositionally biased region" description="Low complexity" evidence="5">
    <location>
        <begin position="279"/>
        <end position="288"/>
    </location>
</feature>
<reference evidence="8 9" key="1">
    <citation type="submission" date="2017-11" db="EMBL/GenBank/DDBJ databases">
        <title>Genomic Encyclopedia of Archaeal and Bacterial Type Strains, Phase II (KMG-II): From Individual Species to Whole Genera.</title>
        <authorList>
            <person name="Goeker M."/>
        </authorList>
    </citation>
    <scope>NUCLEOTIDE SEQUENCE [LARGE SCALE GENOMIC DNA]</scope>
    <source>
        <strain evidence="8 9">DSM 22413</strain>
    </source>
</reference>
<dbReference type="GO" id="GO:0005524">
    <property type="term" value="F:ATP binding"/>
    <property type="evidence" value="ECO:0007669"/>
    <property type="project" value="UniProtKB-KW"/>
</dbReference>
<dbReference type="GO" id="GO:0016787">
    <property type="term" value="F:hydrolase activity"/>
    <property type="evidence" value="ECO:0007669"/>
    <property type="project" value="UniProtKB-KW"/>
</dbReference>
<dbReference type="InterPro" id="IPR027417">
    <property type="entry name" value="P-loop_NTPase"/>
</dbReference>